<sequence length="75" mass="8720">MSNNKTTKKLLIKKIMLIFAMIFLFSSIFVLVVFSENRKLVNYTSNFKNALNLKFTVLNPFPEKERIKSVYLIAG</sequence>
<feature type="transmembrane region" description="Helical" evidence="1">
    <location>
        <begin position="15"/>
        <end position="34"/>
    </location>
</feature>
<dbReference type="EMBL" id="MWDB01000003">
    <property type="protein sequence ID" value="OQB42378.1"/>
    <property type="molecule type" value="Genomic_DNA"/>
</dbReference>
<comment type="caution">
    <text evidence="2">The sequence shown here is derived from an EMBL/GenBank/DDBJ whole genome shotgun (WGS) entry which is preliminary data.</text>
</comment>
<evidence type="ECO:0000313" key="2">
    <source>
        <dbReference type="EMBL" id="OQB42378.1"/>
    </source>
</evidence>
<accession>A0A1V5ZQM9</accession>
<name>A0A1V5ZQM9_9BACT</name>
<dbReference type="Proteomes" id="UP000485621">
    <property type="component" value="Unassembled WGS sequence"/>
</dbReference>
<reference evidence="2" key="1">
    <citation type="submission" date="2017-02" db="EMBL/GenBank/DDBJ databases">
        <title>Delving into the versatile metabolic prowess of the omnipresent phylum Bacteroidetes.</title>
        <authorList>
            <person name="Nobu M.K."/>
            <person name="Mei R."/>
            <person name="Narihiro T."/>
            <person name="Kuroda K."/>
            <person name="Liu W.-T."/>
        </authorList>
    </citation>
    <scope>NUCLEOTIDE SEQUENCE</scope>
    <source>
        <strain evidence="2">ADurb.Bin160</strain>
    </source>
</reference>
<gene>
    <name evidence="2" type="ORF">BWY04_00257</name>
</gene>
<proteinExistence type="predicted"/>
<keyword evidence="1" id="KW-1133">Transmembrane helix</keyword>
<evidence type="ECO:0000256" key="1">
    <source>
        <dbReference type="SAM" id="Phobius"/>
    </source>
</evidence>
<dbReference type="AlphaFoldDB" id="A0A1V5ZQM9"/>
<keyword evidence="1" id="KW-0812">Transmembrane</keyword>
<organism evidence="2">
    <name type="scientific">candidate division CPR1 bacterium ADurb.Bin160</name>
    <dbReference type="NCBI Taxonomy" id="1852826"/>
    <lineage>
        <taxon>Bacteria</taxon>
        <taxon>candidate division CPR1</taxon>
    </lineage>
</organism>
<keyword evidence="1" id="KW-0472">Membrane</keyword>
<protein>
    <submittedName>
        <fullName evidence="2">Uncharacterized protein</fullName>
    </submittedName>
</protein>